<evidence type="ECO:0000256" key="1">
    <source>
        <dbReference type="SAM" id="SignalP"/>
    </source>
</evidence>
<dbReference type="PANTHER" id="PTHR47197:SF3">
    <property type="entry name" value="DIHYDRO-HEME D1 DEHYDROGENASE"/>
    <property type="match status" value="1"/>
</dbReference>
<dbReference type="SUPFAM" id="SSF51004">
    <property type="entry name" value="C-terminal (heme d1) domain of cytochrome cd1-nitrite reductase"/>
    <property type="match status" value="1"/>
</dbReference>
<dbReference type="Pfam" id="PF02239">
    <property type="entry name" value="Cytochrom_D1"/>
    <property type="match status" value="1"/>
</dbReference>
<name>A0ABU3W0M0_9GAMM</name>
<dbReference type="InterPro" id="IPR011048">
    <property type="entry name" value="Haem_d1_sf"/>
</dbReference>
<sequence>MKPRLVPLLPALPLALLLALMLSACAQSPALRATGDLGVIVERGSGSLLLVEHSHQRRLARIEGLGDLSHASVVFSRDQRYAYVFGRDGGLTKVDLLRQRIDRRVVQGGNSIGGAISQDGRLIAVGNYEPGGLRVFDSDTLEPVADIPAPLLDPAAGADSKRSRAVGVVDAPGQRFLFSLFDTGEIWSVDMTEPASPEIRRYHDIGRQPYDALLTSDGRYYLAGLFGEDGMALLDLWQPEAGVERVLHHYGRGDQRLPVYKMPHLEGWTVAGDSAYVPAVGRHQVLVLDRNNWQQTDAIDVAGQPVFVMARPDARQIWVNFAHPDNHLVQVIDTRSHKIIDTLEPGPGVLHMEFTPRGEQVWLSVRDAGEVQVWDPYRLTRMATLPAEKPSGIFFTSRAHEIGL</sequence>
<keyword evidence="3" id="KW-1185">Reference proteome</keyword>
<dbReference type="RefSeq" id="WP_316974533.1">
    <property type="nucleotide sequence ID" value="NZ_JAWIIJ010000011.1"/>
</dbReference>
<dbReference type="PANTHER" id="PTHR47197">
    <property type="entry name" value="PROTEIN NIRF"/>
    <property type="match status" value="1"/>
</dbReference>
<dbReference type="Proteomes" id="UP001269819">
    <property type="component" value="Unassembled WGS sequence"/>
</dbReference>
<keyword evidence="1" id="KW-0732">Signal</keyword>
<dbReference type="PROSITE" id="PS51257">
    <property type="entry name" value="PROKAR_LIPOPROTEIN"/>
    <property type="match status" value="1"/>
</dbReference>
<dbReference type="EMBL" id="JAWIIJ010000011">
    <property type="protein sequence ID" value="MDV2080078.1"/>
    <property type="molecule type" value="Genomic_DNA"/>
</dbReference>
<dbReference type="InterPro" id="IPR051200">
    <property type="entry name" value="Host-pathogen_enzymatic-act"/>
</dbReference>
<proteinExistence type="predicted"/>
<dbReference type="CDD" id="cd20778">
    <property type="entry name" value="8prop_hemeD1_NirF"/>
    <property type="match status" value="1"/>
</dbReference>
<dbReference type="Gene3D" id="2.140.10.20">
    <property type="entry name" value="C-terminal (heme d1) domain of cytochrome cd1-nitrite reductase"/>
    <property type="match status" value="1"/>
</dbReference>
<gene>
    <name evidence="2" type="ORF">RYS15_15440</name>
</gene>
<feature type="chain" id="PRO_5045332439" evidence="1">
    <location>
        <begin position="27"/>
        <end position="404"/>
    </location>
</feature>
<dbReference type="InterPro" id="IPR003143">
    <property type="entry name" value="Cyt_cd1_C_sf"/>
</dbReference>
<evidence type="ECO:0000313" key="2">
    <source>
        <dbReference type="EMBL" id="MDV2080078.1"/>
    </source>
</evidence>
<feature type="signal peptide" evidence="1">
    <location>
        <begin position="1"/>
        <end position="26"/>
    </location>
</feature>
<reference evidence="2 3" key="1">
    <citation type="submission" date="2023-10" db="EMBL/GenBank/DDBJ databases">
        <title>Characteristics and mechanism of a salt-tolerant marine origin heterotrophic nitrifying- aerobic denitrifying bacteria Marinobacter xestospongiae HN1.</title>
        <authorList>
            <person name="Qi R."/>
        </authorList>
    </citation>
    <scope>NUCLEOTIDE SEQUENCE [LARGE SCALE GENOMIC DNA]</scope>
    <source>
        <strain evidence="2 3">HN1</strain>
    </source>
</reference>
<comment type="caution">
    <text evidence="2">The sequence shown here is derived from an EMBL/GenBank/DDBJ whole genome shotgun (WGS) entry which is preliminary data.</text>
</comment>
<protein>
    <submittedName>
        <fullName evidence="2">Cytochrome D1 domain-containing protein</fullName>
    </submittedName>
</protein>
<accession>A0ABU3W0M0</accession>
<evidence type="ECO:0000313" key="3">
    <source>
        <dbReference type="Proteomes" id="UP001269819"/>
    </source>
</evidence>
<organism evidence="2 3">
    <name type="scientific">Marinobacter xestospongiae</name>
    <dbReference type="NCBI Taxonomy" id="994319"/>
    <lineage>
        <taxon>Bacteria</taxon>
        <taxon>Pseudomonadati</taxon>
        <taxon>Pseudomonadota</taxon>
        <taxon>Gammaproteobacteria</taxon>
        <taxon>Pseudomonadales</taxon>
        <taxon>Marinobacteraceae</taxon>
        <taxon>Marinobacter</taxon>
    </lineage>
</organism>